<evidence type="ECO:0000256" key="1">
    <source>
        <dbReference type="SAM" id="MobiDB-lite"/>
    </source>
</evidence>
<sequence length="378" mass="41789">MATVLTECPEVPRTWDEPIETYLSDHNIACEKATPLTGGNSAYIWRLDGFKKDGQTHGRSVFKYADTEIKGMVDMEVPAGRMLTEIRALNTTVVQKACEQVPYVQIPTVLQTTEEGFVMSWAGEVDLRTAFIQNKDLDAEALGLRLGKWLASLHVAAVGDPGIKTWTNALIEGVVEREAAHLRTGFRERGIHDDVTERAVALLQQPGPVQTLTVCDFRPMNTLLSSKDSVDATATVVDWECARYGDPAFDIRLWAAEAMVMESKYGDGRGLLRSFLQGYVQYAGPEVITSEFVCRVAVVMGSILFWLMPLGIWDVTDEAEGEQWRLLAVEYIRAGANRDMAWLSKSVLSPLLANVAQDSTRADRKEDGRLPASPISGC</sequence>
<protein>
    <recommendedName>
        <fullName evidence="2">Aminoglycoside phosphotransferase domain-containing protein</fullName>
    </recommendedName>
</protein>
<organism evidence="3 4">
    <name type="scientific">Passalora fulva</name>
    <name type="common">Tomato leaf mold</name>
    <name type="synonym">Cladosporium fulvum</name>
    <dbReference type="NCBI Taxonomy" id="5499"/>
    <lineage>
        <taxon>Eukaryota</taxon>
        <taxon>Fungi</taxon>
        <taxon>Dikarya</taxon>
        <taxon>Ascomycota</taxon>
        <taxon>Pezizomycotina</taxon>
        <taxon>Dothideomycetes</taxon>
        <taxon>Dothideomycetidae</taxon>
        <taxon>Mycosphaerellales</taxon>
        <taxon>Mycosphaerellaceae</taxon>
        <taxon>Fulvia</taxon>
    </lineage>
</organism>
<feature type="domain" description="Aminoglycoside phosphotransferase" evidence="2">
    <location>
        <begin position="104"/>
        <end position="279"/>
    </location>
</feature>
<dbReference type="InterPro" id="IPR002575">
    <property type="entry name" value="Aminoglycoside_PTrfase"/>
</dbReference>
<name>A0A9Q8UR36_PASFU</name>
<dbReference type="OMA" id="VLKCADS"/>
<dbReference type="Pfam" id="PF01636">
    <property type="entry name" value="APH"/>
    <property type="match status" value="1"/>
</dbReference>
<dbReference type="Gene3D" id="3.30.200.20">
    <property type="entry name" value="Phosphorylase Kinase, domain 1"/>
    <property type="match status" value="1"/>
</dbReference>
<feature type="compositionally biased region" description="Basic and acidic residues" evidence="1">
    <location>
        <begin position="360"/>
        <end position="369"/>
    </location>
</feature>
<feature type="region of interest" description="Disordered" evidence="1">
    <location>
        <begin position="359"/>
        <end position="378"/>
    </location>
</feature>
<dbReference type="KEGG" id="ffu:CLAFUR5_07236"/>
<dbReference type="GeneID" id="71987114"/>
<dbReference type="InterPro" id="IPR011009">
    <property type="entry name" value="Kinase-like_dom_sf"/>
</dbReference>
<accession>A0A9Q8UR36</accession>
<dbReference type="Proteomes" id="UP000756132">
    <property type="component" value="Chromosome 6"/>
</dbReference>
<dbReference type="Gene3D" id="3.90.1200.10">
    <property type="match status" value="1"/>
</dbReference>
<dbReference type="AlphaFoldDB" id="A0A9Q8UR36"/>
<reference evidence="3" key="2">
    <citation type="journal article" date="2022" name="Microb. Genom.">
        <title>A chromosome-scale genome assembly of the tomato pathogen Cladosporium fulvum reveals a compartmentalized genome architecture and the presence of a dispensable chromosome.</title>
        <authorList>
            <person name="Zaccaron A.Z."/>
            <person name="Chen L.H."/>
            <person name="Samaras A."/>
            <person name="Stergiopoulos I."/>
        </authorList>
    </citation>
    <scope>NUCLEOTIDE SEQUENCE</scope>
    <source>
        <strain evidence="3">Race5_Kim</strain>
    </source>
</reference>
<proteinExistence type="predicted"/>
<reference evidence="3" key="1">
    <citation type="submission" date="2021-12" db="EMBL/GenBank/DDBJ databases">
        <authorList>
            <person name="Zaccaron A."/>
            <person name="Stergiopoulos I."/>
        </authorList>
    </citation>
    <scope>NUCLEOTIDE SEQUENCE</scope>
    <source>
        <strain evidence="3">Race5_Kim</strain>
    </source>
</reference>
<dbReference type="RefSeq" id="XP_047763709.1">
    <property type="nucleotide sequence ID" value="XM_047906384.1"/>
</dbReference>
<gene>
    <name evidence="3" type="ORF">CLAFUR5_07236</name>
</gene>
<dbReference type="SUPFAM" id="SSF56112">
    <property type="entry name" value="Protein kinase-like (PK-like)"/>
    <property type="match status" value="1"/>
</dbReference>
<dbReference type="OrthoDB" id="25129at2759"/>
<dbReference type="EMBL" id="CP090168">
    <property type="protein sequence ID" value="UJO19343.1"/>
    <property type="molecule type" value="Genomic_DNA"/>
</dbReference>
<evidence type="ECO:0000313" key="4">
    <source>
        <dbReference type="Proteomes" id="UP000756132"/>
    </source>
</evidence>
<keyword evidence="4" id="KW-1185">Reference proteome</keyword>
<evidence type="ECO:0000259" key="2">
    <source>
        <dbReference type="Pfam" id="PF01636"/>
    </source>
</evidence>
<evidence type="ECO:0000313" key="3">
    <source>
        <dbReference type="EMBL" id="UJO19343.1"/>
    </source>
</evidence>